<evidence type="ECO:0000313" key="3">
    <source>
        <dbReference type="Proteomes" id="UP000018144"/>
    </source>
</evidence>
<dbReference type="eggNOG" id="ENOG502S6D9">
    <property type="taxonomic scope" value="Eukaryota"/>
</dbReference>
<dbReference type="OrthoDB" id="5418601at2759"/>
<evidence type="ECO:0008006" key="4">
    <source>
        <dbReference type="Google" id="ProtNLM"/>
    </source>
</evidence>
<feature type="region of interest" description="Disordered" evidence="1">
    <location>
        <begin position="1"/>
        <end position="23"/>
    </location>
</feature>
<reference evidence="2 3" key="1">
    <citation type="journal article" date="2013" name="PLoS Genet.">
        <title>The genome and development-dependent transcriptomes of Pyronema confluens: a window into fungal evolution.</title>
        <authorList>
            <person name="Traeger S."/>
            <person name="Altegoer F."/>
            <person name="Freitag M."/>
            <person name="Gabaldon T."/>
            <person name="Kempken F."/>
            <person name="Kumar A."/>
            <person name="Marcet-Houben M."/>
            <person name="Poggeler S."/>
            <person name="Stajich J.E."/>
            <person name="Nowrousian M."/>
        </authorList>
    </citation>
    <scope>NUCLEOTIDE SEQUENCE [LARGE SCALE GENOMIC DNA]</scope>
    <source>
        <strain evidence="3">CBS 100304</strain>
        <tissue evidence="2">Vegetative mycelium</tissue>
    </source>
</reference>
<dbReference type="EMBL" id="HF935604">
    <property type="protein sequence ID" value="CCX31561.1"/>
    <property type="molecule type" value="Genomic_DNA"/>
</dbReference>
<dbReference type="OMA" id="FENERCW"/>
<evidence type="ECO:0000313" key="2">
    <source>
        <dbReference type="EMBL" id="CCX31561.1"/>
    </source>
</evidence>
<proteinExistence type="predicted"/>
<protein>
    <recommendedName>
        <fullName evidence="4">Heterokaryon incompatibility domain-containing protein</fullName>
    </recommendedName>
</protein>
<keyword evidence="3" id="KW-1185">Reference proteome</keyword>
<evidence type="ECO:0000256" key="1">
    <source>
        <dbReference type="SAM" id="MobiDB-lite"/>
    </source>
</evidence>
<accession>U4LUD4</accession>
<dbReference type="AlphaFoldDB" id="U4LUD4"/>
<organism evidence="2 3">
    <name type="scientific">Pyronema omphalodes (strain CBS 100304)</name>
    <name type="common">Pyronema confluens</name>
    <dbReference type="NCBI Taxonomy" id="1076935"/>
    <lineage>
        <taxon>Eukaryota</taxon>
        <taxon>Fungi</taxon>
        <taxon>Dikarya</taxon>
        <taxon>Ascomycota</taxon>
        <taxon>Pezizomycotina</taxon>
        <taxon>Pezizomycetes</taxon>
        <taxon>Pezizales</taxon>
        <taxon>Pyronemataceae</taxon>
        <taxon>Pyronema</taxon>
    </lineage>
</organism>
<name>U4LUD4_PYROM</name>
<sequence>MVNYNREKGDPRRQEAEAKMKQRSTESYGRGWCIISANSNRWQPDEQKRRLALHDSMTAERNRGAVEIAGYRENETPFCKGKTQQIFTKFRHSVPRRHWTPVSELEWEHSCRDSTINWELPDYDTKDKSNVLGALQLCIAKHYDFGMAYALLRNKWQHIHASGPNGPRLAVEDMETSGLKEDLKILKQDRKGHFLIHKPHQVKPRRVWDVFAHRVIPWEAANFSDDMLWAISHSWVGGSDRQLVDTTVNGYEWPVPIPLSVTLEAVRDELLRHGARYCWLDVLRIRQHDPRPNSSSAMEAVQTIEWEIDIPTIGNLYYGDVNVIRYYNGYGLSKSVGVDPLLEGSATRITKDFRSLLSKDGRHVGQTKLEFENSKSCIGVSELLSLRQAVDSPRNGEALPAPIRTPCGLFGVLSEVQIWKAKQEVDKIAGNGFIMSTGRSVNLPIFSETMDAEEAWTLVVRCLPPSMRDELLFRFPAPGYGDREALWFPSWEQISDPRTALPNDPTRSFLFNDMRGHCLLKGNVCSYHGFFIEKGEVS</sequence>
<gene>
    <name evidence="2" type="ORF">PCON_10910</name>
</gene>
<dbReference type="Proteomes" id="UP000018144">
    <property type="component" value="Unassembled WGS sequence"/>
</dbReference>